<comment type="caution">
    <text evidence="1">The sequence shown here is derived from an EMBL/GenBank/DDBJ whole genome shotgun (WGS) entry which is preliminary data.</text>
</comment>
<protein>
    <submittedName>
        <fullName evidence="1">Putative lipoprotein</fullName>
    </submittedName>
</protein>
<accession>U7QG49</accession>
<organism evidence="1 2">
    <name type="scientific">Lyngbya aestuarii BL J</name>
    <dbReference type="NCBI Taxonomy" id="1348334"/>
    <lineage>
        <taxon>Bacteria</taxon>
        <taxon>Bacillati</taxon>
        <taxon>Cyanobacteriota</taxon>
        <taxon>Cyanophyceae</taxon>
        <taxon>Oscillatoriophycideae</taxon>
        <taxon>Oscillatoriales</taxon>
        <taxon>Microcoleaceae</taxon>
        <taxon>Lyngbya</taxon>
    </lineage>
</organism>
<gene>
    <name evidence="1" type="ORF">M595_4650</name>
</gene>
<evidence type="ECO:0000313" key="2">
    <source>
        <dbReference type="Proteomes" id="UP000017127"/>
    </source>
</evidence>
<keyword evidence="2" id="KW-1185">Reference proteome</keyword>
<sequence>MVNYSVLVATGLPCSAIACKHCPDLSVLNQLFWSPRIISGC</sequence>
<dbReference type="EMBL" id="AUZM01000059">
    <property type="protein sequence ID" value="ERT05391.1"/>
    <property type="molecule type" value="Genomic_DNA"/>
</dbReference>
<dbReference type="Proteomes" id="UP000017127">
    <property type="component" value="Unassembled WGS sequence"/>
</dbReference>
<dbReference type="AlphaFoldDB" id="U7QG49"/>
<proteinExistence type="predicted"/>
<keyword evidence="1" id="KW-0449">Lipoprotein</keyword>
<evidence type="ECO:0000313" key="1">
    <source>
        <dbReference type="EMBL" id="ERT05391.1"/>
    </source>
</evidence>
<reference evidence="1 2" key="1">
    <citation type="journal article" date="2013" name="Front. Microbiol.">
        <title>Comparative genomic analyses of the cyanobacterium, Lyngbya aestuarii BL J, a powerful hydrogen producer.</title>
        <authorList>
            <person name="Kothari A."/>
            <person name="Vaughn M."/>
            <person name="Garcia-Pichel F."/>
        </authorList>
    </citation>
    <scope>NUCLEOTIDE SEQUENCE [LARGE SCALE GENOMIC DNA]</scope>
    <source>
        <strain evidence="1 2">BL J</strain>
    </source>
</reference>
<name>U7QG49_9CYAN</name>